<dbReference type="PANTHER" id="PTHR19229">
    <property type="entry name" value="ATP-BINDING CASSETTE TRANSPORTER SUBFAMILY A ABCA"/>
    <property type="match status" value="1"/>
</dbReference>
<feature type="transmembrane region" description="Helical" evidence="9">
    <location>
        <begin position="1127"/>
        <end position="1147"/>
    </location>
</feature>
<feature type="transmembrane region" description="Helical" evidence="9">
    <location>
        <begin position="296"/>
        <end position="317"/>
    </location>
</feature>
<dbReference type="EMBL" id="KP219770">
    <property type="protein sequence ID" value="ALE60405.1"/>
    <property type="molecule type" value="mRNA"/>
</dbReference>
<sequence length="1737" mass="196105">MKVTKEFKEASSWMKFRLLMWKNFLQQWRHRKQTLIELLLPVVTMTLVLILRQQIEPVKQGTITYPPIPAYSLNFSREVIATLDFRELSLAYSPQSPILDDVVRSAIVNLFALNLRDLISIIAEQDINIPDISIEIPEDLNTTIIYEIAKRLVRITPYNSSSQLRSIYGNEQDIRRVIAAIEFDDSLLGTTQLPNNVSYAIRFPERPRLNSILGIGGRNWRTGNTFPLFELPGPRFPYSWEGGNDPGYVNELFIAIQQSISMELISRFAGEKLNAFTVNLQRYPHPPYVEDLAVEALIFIFPMFFMLSFSYTAVNIVRSVTVEKELQLKETMKIMGLNTWLHWTAWFFKQMIYMFIITILIVIILKINWFTTEQGYSGYAVFTNTPWTVLLFYITLYLSCTIFFCFMISGFFSKASTAALFGGVIWFMSFIPAVLLGIDVEVPLAVQAISCISINSAMSFGFQLILGKENSEGMQWGEFFATHSVDSNRLLFGHICIFLIFDSVLYMLIALYLEQVLPGPYGAPKPWYFPFQKSFWCSSRKVVYDDTLFGATDTYETIKEKDPMDLDVGVKMINLTKVYGNNVAVNNLNLNIFDDQITVLLGHNGAGKSTTISMLTGNVEITQGNVWVAGYNMSTQTRLARSHLGLCPQHNVVFNELTVREHLEFFARLKGYSGDDLDNEIDNLIDRLEMQEKRHYLARGLSGGQKRRLCVGIALSGGPRVVLLDEPTSGMDPSSRRALWDLLQKEKKGRSIILTTHFMDEADYLGDRVAIMSSGRLQCIGSPYFLKHHYGVGYTLVIVKNRDFQADQCTALIRRYIPGTMVKEDHGKEVTYNLPNEYSHVFEDLLNELEGTINNIQFKSYGLVATTLEDVFMSVGSDVELSSESEDTTATADVSQDASVDDLSLETCKRYIMNQSDDNETGLRLLWLHVSGVWLKLFLVWSRSWGLLLLQILVPILQINLSFAILQYLVAAQSTVTPRTLTLAEGYMNTETFLRFNGTNSSSLGSLAREGYKTLYNTADIDTMKLSLVDDQNIEDYYLERTSDSVVLAAYRNRLLIGATFDDESGIAWFSNFGYHDVATSLATLHEAMLSAVNSSAIMKVYNYPLEANYNDDGDLQLLVSLLSTQVAGTIGNCLAIVSAVFIMFYIKERVTRAKLLQRAAGMQPAVMWGAAAVFDWLWFCVISVTIIISCAAFQIIGLSTVAELGRLYLFIIVYGAAMLPLHYLFSLVFNGPALGFVIMFFVNVLFGLIGAQIVEALSLPTLNTGDAARIMDYILPFFPLYSLVTATRKMNQVGLRVHSCLEYCGYVTSIFPNITECTIDALCENFSKNCCIRENPFFDWEDPGSLRYIVCSLASCILFWMLVMIIEYNWLQRLFTRGKKAPPLNESSMDPDVLDEAKHANHVNETAPEIALVSRGLTKYYKDHLAVDQISFTVSEAECFGLLGVNGAGKTTTFKMLMGDETISSGDAFVRGYSVKSDLTKVHANIGYCPQFDAVFGELTGRETLHLFARFRGLKYANSSVRAEILANALGFTKHLDKRVIQQYSGGNRRKLSTAVAMLGKTRLIFVDEPTTGVDPAAKRQVWRAIRAARRAGRAFVLTSHSMEECEALCSRLTIMVNGRFQCIGSPQHLKSKYSEGFTLTIKMNADYAARTSISAESKVQAVKDFVTTHYNDAKLMEEYQGIITYYLPDRSMAWSRMFGIMEKSKRELDVEDYSILQTTLEQIFLQFTKYQQEGR</sequence>
<reference evidence="11" key="1">
    <citation type="journal article" date="2015" name="PLoS Genet.">
        <title>Insect Resistance to Bacillus thuringiensis Toxin Cry2Ab Is Conferred by Mutations in an ABC Transporter Subfamily A Protein.</title>
        <authorList>
            <person name="Tay W.T."/>
            <person name="Mahon R.J."/>
            <person name="Heckel D.G."/>
            <person name="Walsh T.K."/>
            <person name="Downes S."/>
            <person name="James W.J."/>
            <person name="Lee S.F."/>
            <person name="Reineke A."/>
            <person name="Williams A.K."/>
            <person name="Gordon K.H."/>
        </authorList>
    </citation>
    <scope>NUCLEOTIDE SEQUENCE</scope>
</reference>
<feature type="domain" description="ABC transporter" evidence="10">
    <location>
        <begin position="1413"/>
        <end position="1644"/>
    </location>
</feature>
<dbReference type="GO" id="GO:0005319">
    <property type="term" value="F:lipid transporter activity"/>
    <property type="evidence" value="ECO:0007669"/>
    <property type="project" value="TreeGrafter"/>
</dbReference>
<feature type="transmembrane region" description="Helical" evidence="9">
    <location>
        <begin position="444"/>
        <end position="466"/>
    </location>
</feature>
<evidence type="ECO:0000256" key="4">
    <source>
        <dbReference type="ARBA" id="ARBA00022737"/>
    </source>
</evidence>
<organism evidence="11">
    <name type="scientific">Heliconius melpomene</name>
    <name type="common">Postman butterfly</name>
    <dbReference type="NCBI Taxonomy" id="34740"/>
    <lineage>
        <taxon>Eukaryota</taxon>
        <taxon>Metazoa</taxon>
        <taxon>Ecdysozoa</taxon>
        <taxon>Arthropoda</taxon>
        <taxon>Hexapoda</taxon>
        <taxon>Insecta</taxon>
        <taxon>Pterygota</taxon>
        <taxon>Neoptera</taxon>
        <taxon>Endopterygota</taxon>
        <taxon>Lepidoptera</taxon>
        <taxon>Glossata</taxon>
        <taxon>Ditrysia</taxon>
        <taxon>Papilionoidea</taxon>
        <taxon>Nymphalidae</taxon>
        <taxon>Heliconiinae</taxon>
        <taxon>Heliconiini</taxon>
        <taxon>Heliconius</taxon>
    </lineage>
</organism>
<dbReference type="PROSITE" id="PS50893">
    <property type="entry name" value="ABC_TRANSPORTER_2"/>
    <property type="match status" value="2"/>
</dbReference>
<feature type="transmembrane region" description="Helical" evidence="9">
    <location>
        <begin position="490"/>
        <end position="513"/>
    </location>
</feature>
<dbReference type="GO" id="GO:0005524">
    <property type="term" value="F:ATP binding"/>
    <property type="evidence" value="ECO:0007669"/>
    <property type="project" value="UniProtKB-KW"/>
</dbReference>
<protein>
    <submittedName>
        <fullName evidence="11">ATP-binding cassette sub-family A ABCA2</fullName>
    </submittedName>
</protein>
<evidence type="ECO:0000256" key="9">
    <source>
        <dbReference type="SAM" id="Phobius"/>
    </source>
</evidence>
<dbReference type="GO" id="GO:0140359">
    <property type="term" value="F:ABC-type transporter activity"/>
    <property type="evidence" value="ECO:0007669"/>
    <property type="project" value="InterPro"/>
</dbReference>
<feature type="transmembrane region" description="Helical" evidence="9">
    <location>
        <begin position="351"/>
        <end position="370"/>
    </location>
</feature>
<dbReference type="GO" id="GO:0016020">
    <property type="term" value="C:membrane"/>
    <property type="evidence" value="ECO:0007669"/>
    <property type="project" value="UniProtKB-SubCell"/>
</dbReference>
<dbReference type="PANTHER" id="PTHR19229:SF250">
    <property type="entry name" value="ABC TRANSPORTER DOMAIN-CONTAINING PROTEIN-RELATED"/>
    <property type="match status" value="1"/>
</dbReference>
<dbReference type="InterPro" id="IPR013525">
    <property type="entry name" value="ABC2_TM"/>
</dbReference>
<name>A0A0S0AFB2_HELME</name>
<dbReference type="FunFam" id="3.40.50.300:FF:000298">
    <property type="entry name" value="ATP-binding cassette sub-family A member 12"/>
    <property type="match status" value="1"/>
</dbReference>
<dbReference type="InterPro" id="IPR027417">
    <property type="entry name" value="P-loop_NTPase"/>
</dbReference>
<dbReference type="SUPFAM" id="SSF52540">
    <property type="entry name" value="P-loop containing nucleoside triphosphate hydrolases"/>
    <property type="match status" value="2"/>
</dbReference>
<comment type="subcellular location">
    <subcellularLocation>
        <location evidence="1">Membrane</location>
        <topology evidence="1">Multi-pass membrane protein</topology>
    </subcellularLocation>
</comment>
<keyword evidence="2" id="KW-0813">Transport</keyword>
<keyword evidence="4" id="KW-0677">Repeat</keyword>
<dbReference type="Gene3D" id="3.40.50.300">
    <property type="entry name" value="P-loop containing nucleotide triphosphate hydrolases"/>
    <property type="match status" value="2"/>
</dbReference>
<dbReference type="Pfam" id="PF12698">
    <property type="entry name" value="ABC2_membrane_3"/>
    <property type="match status" value="2"/>
</dbReference>
<feature type="transmembrane region" description="Helical" evidence="9">
    <location>
        <begin position="1347"/>
        <end position="1371"/>
    </location>
</feature>
<keyword evidence="3 9" id="KW-0812">Transmembrane</keyword>
<accession>A0A0S0AFB2</accession>
<keyword evidence="6 11" id="KW-0067">ATP-binding</keyword>
<proteinExistence type="evidence at transcript level"/>
<evidence type="ECO:0000256" key="8">
    <source>
        <dbReference type="ARBA" id="ARBA00023136"/>
    </source>
</evidence>
<dbReference type="InterPro" id="IPR003593">
    <property type="entry name" value="AAA+_ATPase"/>
</dbReference>
<dbReference type="CDD" id="cd03263">
    <property type="entry name" value="ABC_subfamily_A"/>
    <property type="match status" value="2"/>
</dbReference>
<feature type="transmembrane region" description="Helical" evidence="9">
    <location>
        <begin position="1208"/>
        <end position="1227"/>
    </location>
</feature>
<dbReference type="FunFam" id="3.40.50.300:FF:000327">
    <property type="entry name" value="ATP-binding cassette sub-family A member 3"/>
    <property type="match status" value="1"/>
</dbReference>
<dbReference type="InterPro" id="IPR003439">
    <property type="entry name" value="ABC_transporter-like_ATP-bd"/>
</dbReference>
<dbReference type="InterPro" id="IPR056264">
    <property type="entry name" value="R2_ABCA1-4-like"/>
</dbReference>
<dbReference type="Pfam" id="PF00005">
    <property type="entry name" value="ABC_tran"/>
    <property type="match status" value="2"/>
</dbReference>
<dbReference type="Pfam" id="PF23321">
    <property type="entry name" value="R1_ABCA1"/>
    <property type="match status" value="1"/>
</dbReference>
<feature type="transmembrane region" description="Helical" evidence="9">
    <location>
        <begin position="419"/>
        <end position="438"/>
    </location>
</feature>
<evidence type="ECO:0000256" key="2">
    <source>
        <dbReference type="ARBA" id="ARBA00022448"/>
    </source>
</evidence>
<feature type="transmembrane region" description="Helical" evidence="9">
    <location>
        <begin position="1167"/>
        <end position="1196"/>
    </location>
</feature>
<evidence type="ECO:0000313" key="11">
    <source>
        <dbReference type="EMBL" id="ALE60405.1"/>
    </source>
</evidence>
<evidence type="ECO:0000256" key="1">
    <source>
        <dbReference type="ARBA" id="ARBA00004141"/>
    </source>
</evidence>
<keyword evidence="7 9" id="KW-1133">Transmembrane helix</keyword>
<evidence type="ECO:0000259" key="10">
    <source>
        <dbReference type="PROSITE" id="PS50893"/>
    </source>
</evidence>
<feature type="domain" description="ABC transporter" evidence="10">
    <location>
        <begin position="570"/>
        <end position="799"/>
    </location>
</feature>
<evidence type="ECO:0000256" key="7">
    <source>
        <dbReference type="ARBA" id="ARBA00022989"/>
    </source>
</evidence>
<keyword evidence="5" id="KW-0547">Nucleotide-binding</keyword>
<dbReference type="GO" id="GO:0016887">
    <property type="term" value="F:ATP hydrolysis activity"/>
    <property type="evidence" value="ECO:0007669"/>
    <property type="project" value="InterPro"/>
</dbReference>
<dbReference type="SMART" id="SM00382">
    <property type="entry name" value="AAA"/>
    <property type="match status" value="2"/>
</dbReference>
<evidence type="ECO:0000256" key="5">
    <source>
        <dbReference type="ARBA" id="ARBA00022741"/>
    </source>
</evidence>
<dbReference type="InterPro" id="IPR026082">
    <property type="entry name" value="ABCA"/>
</dbReference>
<feature type="transmembrane region" description="Helical" evidence="9">
    <location>
        <begin position="1234"/>
        <end position="1255"/>
    </location>
</feature>
<keyword evidence="8 9" id="KW-0472">Membrane</keyword>
<evidence type="ECO:0000256" key="6">
    <source>
        <dbReference type="ARBA" id="ARBA00022840"/>
    </source>
</evidence>
<gene>
    <name evidence="11" type="primary">ABCA2</name>
</gene>
<evidence type="ECO:0000256" key="3">
    <source>
        <dbReference type="ARBA" id="ARBA00022692"/>
    </source>
</evidence>
<dbReference type="PROSITE" id="PS00211">
    <property type="entry name" value="ABC_TRANSPORTER_1"/>
    <property type="match status" value="1"/>
</dbReference>
<dbReference type="InterPro" id="IPR017871">
    <property type="entry name" value="ABC_transporter-like_CS"/>
</dbReference>
<feature type="transmembrane region" description="Helical" evidence="9">
    <location>
        <begin position="390"/>
        <end position="412"/>
    </location>
</feature>